<name>A0A2S1GRJ8_9CAUD</name>
<dbReference type="Pfam" id="PF03197">
    <property type="entry name" value="FRD2"/>
    <property type="match status" value="1"/>
</dbReference>
<protein>
    <recommendedName>
        <fullName evidence="3">Phage protein</fullName>
    </recommendedName>
</protein>
<evidence type="ECO:0000313" key="2">
    <source>
        <dbReference type="Proteomes" id="UP000246622"/>
    </source>
</evidence>
<dbReference type="EMBL" id="MH051917">
    <property type="protein sequence ID" value="AWD91966.1"/>
    <property type="molecule type" value="Genomic_DNA"/>
</dbReference>
<reference evidence="1 2" key="1">
    <citation type="submission" date="2018-03" db="EMBL/GenBank/DDBJ databases">
        <title>Complete genome sequence analysis of Enterobacteria phage IME341.</title>
        <authorList>
            <person name="Li P."/>
            <person name="Wang J."/>
            <person name="Tong Y."/>
        </authorList>
    </citation>
    <scope>NUCLEOTIDE SEQUENCE [LARGE SCALE GENOMIC DNA]</scope>
</reference>
<dbReference type="Proteomes" id="UP000246622">
    <property type="component" value="Segment"/>
</dbReference>
<dbReference type="RefSeq" id="YP_010094713.1">
    <property type="nucleotide sequence ID" value="NC_055742.1"/>
</dbReference>
<organism evidence="1 2">
    <name type="scientific">Enterobacteria phage vB_EcoM_IME341</name>
    <dbReference type="NCBI Taxonomy" id="2163891"/>
    <lineage>
        <taxon>Viruses</taxon>
        <taxon>Duplodnaviria</taxon>
        <taxon>Heunggongvirae</taxon>
        <taxon>Uroviricota</taxon>
        <taxon>Caudoviricetes</taxon>
        <taxon>Pantevenvirales</taxon>
        <taxon>Straboviridae</taxon>
        <taxon>Tevenvirinae</taxon>
        <taxon>Dhakavirus</taxon>
        <taxon>Dhakavirus ime348</taxon>
    </lineage>
</organism>
<evidence type="ECO:0008006" key="3">
    <source>
        <dbReference type="Google" id="ProtNLM"/>
    </source>
</evidence>
<dbReference type="KEGG" id="vg:65112323"/>
<accession>A0A2S1GRJ8</accession>
<evidence type="ECO:0000313" key="1">
    <source>
        <dbReference type="EMBL" id="AWD91966.1"/>
    </source>
</evidence>
<proteinExistence type="predicted"/>
<sequence>METGKFYVLDPAAKKQFIAGSPDDNYNSCMVKLMEQHGNSFKVLDMSYIEGDYFVEKVEMKDGTILNSMGGPDEYFELAEWEFCHFLEVDGDAPDIDTQTIHVQVNHKNAAEVIALIKATFDIQ</sequence>
<dbReference type="GeneID" id="65112323"/>
<dbReference type="InterPro" id="IPR004885">
    <property type="entry name" value="FRD2"/>
</dbReference>
<keyword evidence="2" id="KW-1185">Reference proteome</keyword>